<comment type="caution">
    <text evidence="4">The sequence shown here is derived from an EMBL/GenBank/DDBJ whole genome shotgun (WGS) entry which is preliminary data.</text>
</comment>
<evidence type="ECO:0000256" key="2">
    <source>
        <dbReference type="SAM" id="Phobius"/>
    </source>
</evidence>
<feature type="compositionally biased region" description="Basic and acidic residues" evidence="1">
    <location>
        <begin position="174"/>
        <end position="197"/>
    </location>
</feature>
<feature type="transmembrane region" description="Helical" evidence="2">
    <location>
        <begin position="66"/>
        <end position="83"/>
    </location>
</feature>
<feature type="transmembrane region" description="Helical" evidence="2">
    <location>
        <begin position="89"/>
        <end position="106"/>
    </location>
</feature>
<dbReference type="Proteomes" id="UP000360750">
    <property type="component" value="Unassembled WGS sequence"/>
</dbReference>
<feature type="compositionally biased region" description="Low complexity" evidence="1">
    <location>
        <begin position="299"/>
        <end position="317"/>
    </location>
</feature>
<reference evidence="4 5" key="1">
    <citation type="submission" date="2019-02" db="EMBL/GenBank/DDBJ databases">
        <authorList>
            <consortium name="Pathogen Informatics"/>
        </authorList>
    </citation>
    <scope>NUCLEOTIDE SEQUENCE [LARGE SCALE GENOMIC DNA]</scope>
    <source>
        <strain evidence="4 5">3012STDY6756503</strain>
    </source>
</reference>
<keyword evidence="2" id="KW-1133">Transmembrane helix</keyword>
<organism evidence="4 5">
    <name type="scientific">Gordonia paraffinivorans</name>
    <dbReference type="NCBI Taxonomy" id="175628"/>
    <lineage>
        <taxon>Bacteria</taxon>
        <taxon>Bacillati</taxon>
        <taxon>Actinomycetota</taxon>
        <taxon>Actinomycetes</taxon>
        <taxon>Mycobacteriales</taxon>
        <taxon>Gordoniaceae</taxon>
        <taxon>Gordonia</taxon>
    </lineage>
</organism>
<feature type="compositionally biased region" description="Low complexity" evidence="1">
    <location>
        <begin position="164"/>
        <end position="173"/>
    </location>
</feature>
<accession>A0ABD7UY78</accession>
<dbReference type="Pfam" id="PF20177">
    <property type="entry name" value="DUF6542"/>
    <property type="match status" value="1"/>
</dbReference>
<feature type="compositionally biased region" description="Low complexity" evidence="1">
    <location>
        <begin position="273"/>
        <end position="292"/>
    </location>
</feature>
<feature type="region of interest" description="Disordered" evidence="1">
    <location>
        <begin position="156"/>
        <end position="329"/>
    </location>
</feature>
<dbReference type="InterPro" id="IPR046672">
    <property type="entry name" value="DUF6542"/>
</dbReference>
<evidence type="ECO:0000313" key="5">
    <source>
        <dbReference type="Proteomes" id="UP000360750"/>
    </source>
</evidence>
<keyword evidence="2" id="KW-0472">Membrane</keyword>
<feature type="transmembrane region" description="Helical" evidence="2">
    <location>
        <begin position="118"/>
        <end position="150"/>
    </location>
</feature>
<dbReference type="EMBL" id="CAACYD010000003">
    <property type="protein sequence ID" value="VFA81316.1"/>
    <property type="molecule type" value="Genomic_DNA"/>
</dbReference>
<evidence type="ECO:0000259" key="3">
    <source>
        <dbReference type="Pfam" id="PF20177"/>
    </source>
</evidence>
<feature type="domain" description="DUF6542" evidence="3">
    <location>
        <begin position="32"/>
        <end position="152"/>
    </location>
</feature>
<proteinExistence type="predicted"/>
<sequence length="329" mass="34364">MTNRYRDHVSSPQRLQTAVPLDEQSVLPAVRGVPWWGAVLLATGITALGAAIDAGSNDSLGGIYKFFYLVGCVLAALAVRRRALFTAGAQPPLIAFFVSIVTLYGLNSEQASSGLKSLIFKVLLPVAADFPWMATVFVVTLALVLARWFLTRDTSMRTTPGKQRSSAARTGSRSARDRAGKNASDTADRPTTRRARDGSTPTPRSSASRSSSSKTATPKTSTARSASAKAAGGASESGRPRPPRTGGGKDRPTASARPSTVERPADRERPAGGDRAATAQRAASAARPTVADLAAPELTPSDAPTAATHPAAPSFPTYESSTDIADTRS</sequence>
<keyword evidence="2" id="KW-0812">Transmembrane</keyword>
<feature type="transmembrane region" description="Helical" evidence="2">
    <location>
        <begin position="35"/>
        <end position="54"/>
    </location>
</feature>
<evidence type="ECO:0000313" key="4">
    <source>
        <dbReference type="EMBL" id="VFA81316.1"/>
    </source>
</evidence>
<protein>
    <recommendedName>
        <fullName evidence="3">DUF6542 domain-containing protein</fullName>
    </recommendedName>
</protein>
<feature type="compositionally biased region" description="Basic and acidic residues" evidence="1">
    <location>
        <begin position="263"/>
        <end position="272"/>
    </location>
</feature>
<dbReference type="AlphaFoldDB" id="A0ABD7UY78"/>
<evidence type="ECO:0000256" key="1">
    <source>
        <dbReference type="SAM" id="MobiDB-lite"/>
    </source>
</evidence>
<name>A0ABD7UY78_9ACTN</name>
<feature type="compositionally biased region" description="Polar residues" evidence="1">
    <location>
        <begin position="318"/>
        <end position="329"/>
    </location>
</feature>
<gene>
    <name evidence="4" type="ORF">NCTC8139_00372</name>
</gene>
<feature type="compositionally biased region" description="Low complexity" evidence="1">
    <location>
        <begin position="198"/>
        <end position="234"/>
    </location>
</feature>